<comment type="similarity">
    <text evidence="2 10">Belongs to the Tom20 family.</text>
</comment>
<dbReference type="GO" id="GO:0005742">
    <property type="term" value="C:mitochondrial outer membrane translocase complex"/>
    <property type="evidence" value="ECO:0007669"/>
    <property type="project" value="UniProtKB-UniRule"/>
</dbReference>
<dbReference type="PANTHER" id="PTHR12430:SF0">
    <property type="entry name" value="TRANSLOCASE OF OUTER MITOCHONDRIAL MEMBRANE 20"/>
    <property type="match status" value="1"/>
</dbReference>
<evidence type="ECO:0000256" key="6">
    <source>
        <dbReference type="ARBA" id="ARBA00022927"/>
    </source>
</evidence>
<gene>
    <name evidence="12" type="ORF">J437_LFUL005081</name>
</gene>
<feature type="transmembrane region" description="Helical" evidence="11">
    <location>
        <begin position="26"/>
        <end position="44"/>
    </location>
</feature>
<dbReference type="InterPro" id="IPR002056">
    <property type="entry name" value="MAS20"/>
</dbReference>
<evidence type="ECO:0000256" key="5">
    <source>
        <dbReference type="ARBA" id="ARBA00022787"/>
    </source>
</evidence>
<dbReference type="Pfam" id="PF02064">
    <property type="entry name" value="MAS20"/>
    <property type="match status" value="1"/>
</dbReference>
<keyword evidence="4 11" id="KW-0812">Transmembrane</keyword>
<evidence type="ECO:0000256" key="1">
    <source>
        <dbReference type="ARBA" id="ARBA00004572"/>
    </source>
</evidence>
<evidence type="ECO:0000256" key="8">
    <source>
        <dbReference type="ARBA" id="ARBA00023128"/>
    </source>
</evidence>
<evidence type="ECO:0000313" key="12">
    <source>
        <dbReference type="EMBL" id="KAG8224275.1"/>
    </source>
</evidence>
<organism evidence="12 13">
    <name type="scientific">Ladona fulva</name>
    <name type="common">Scarce chaser dragonfly</name>
    <name type="synonym">Libellula fulva</name>
    <dbReference type="NCBI Taxonomy" id="123851"/>
    <lineage>
        <taxon>Eukaryota</taxon>
        <taxon>Metazoa</taxon>
        <taxon>Ecdysozoa</taxon>
        <taxon>Arthropoda</taxon>
        <taxon>Hexapoda</taxon>
        <taxon>Insecta</taxon>
        <taxon>Pterygota</taxon>
        <taxon>Palaeoptera</taxon>
        <taxon>Odonata</taxon>
        <taxon>Epiprocta</taxon>
        <taxon>Anisoptera</taxon>
        <taxon>Libelluloidea</taxon>
        <taxon>Libellulidae</taxon>
        <taxon>Ladona</taxon>
    </lineage>
</organism>
<dbReference type="GO" id="GO:0006605">
    <property type="term" value="P:protein targeting"/>
    <property type="evidence" value="ECO:0007669"/>
    <property type="project" value="InterPro"/>
</dbReference>
<evidence type="ECO:0000256" key="10">
    <source>
        <dbReference type="PIRNR" id="PIRNR037707"/>
    </source>
</evidence>
<dbReference type="GO" id="GO:0030150">
    <property type="term" value="P:protein import into mitochondrial matrix"/>
    <property type="evidence" value="ECO:0007669"/>
    <property type="project" value="TreeGrafter"/>
</dbReference>
<evidence type="ECO:0000256" key="7">
    <source>
        <dbReference type="ARBA" id="ARBA00022989"/>
    </source>
</evidence>
<reference evidence="12" key="2">
    <citation type="submission" date="2017-10" db="EMBL/GenBank/DDBJ databases">
        <title>Ladona fulva Genome sequencing and assembly.</title>
        <authorList>
            <person name="Murali S."/>
            <person name="Richards S."/>
            <person name="Bandaranaike D."/>
            <person name="Bellair M."/>
            <person name="Blankenburg K."/>
            <person name="Chao H."/>
            <person name="Dinh H."/>
            <person name="Doddapaneni H."/>
            <person name="Dugan-Rocha S."/>
            <person name="Elkadiri S."/>
            <person name="Gnanaolivu R."/>
            <person name="Hernandez B."/>
            <person name="Skinner E."/>
            <person name="Javaid M."/>
            <person name="Lee S."/>
            <person name="Li M."/>
            <person name="Ming W."/>
            <person name="Munidasa M."/>
            <person name="Muniz J."/>
            <person name="Nguyen L."/>
            <person name="Hughes D."/>
            <person name="Osuji N."/>
            <person name="Pu L.-L."/>
            <person name="Puazo M."/>
            <person name="Qu C."/>
            <person name="Quiroz J."/>
            <person name="Raj R."/>
            <person name="Weissenberger G."/>
            <person name="Xin Y."/>
            <person name="Zou X."/>
            <person name="Han Y."/>
            <person name="Worley K."/>
            <person name="Muzny D."/>
            <person name="Gibbs R."/>
        </authorList>
    </citation>
    <scope>NUCLEOTIDE SEQUENCE</scope>
    <source>
        <strain evidence="12">Sampled in the wild</strain>
    </source>
</reference>
<evidence type="ECO:0000313" key="13">
    <source>
        <dbReference type="Proteomes" id="UP000792457"/>
    </source>
</evidence>
<name>A0A8K0JX20_LADFU</name>
<keyword evidence="5 10" id="KW-1000">Mitochondrion outer membrane</keyword>
<proteinExistence type="inferred from homology"/>
<dbReference type="GO" id="GO:0030943">
    <property type="term" value="F:mitochondrion targeting sequence binding"/>
    <property type="evidence" value="ECO:0007669"/>
    <property type="project" value="TreeGrafter"/>
</dbReference>
<dbReference type="PIRSF" id="PIRSF037707">
    <property type="entry name" value="MAS20_rcpt"/>
    <property type="match status" value="1"/>
</dbReference>
<keyword evidence="9 10" id="KW-0472">Membrane</keyword>
<comment type="caution">
    <text evidence="12">The sequence shown here is derived from an EMBL/GenBank/DDBJ whole genome shotgun (WGS) entry which is preliminary data.</text>
</comment>
<keyword evidence="3" id="KW-0813">Transport</keyword>
<dbReference type="EMBL" id="KZ308190">
    <property type="protein sequence ID" value="KAG8224275.1"/>
    <property type="molecule type" value="Genomic_DNA"/>
</dbReference>
<evidence type="ECO:0008006" key="14">
    <source>
        <dbReference type="Google" id="ProtNLM"/>
    </source>
</evidence>
<dbReference type="PRINTS" id="PR01989">
    <property type="entry name" value="EUOM20RECPTR"/>
</dbReference>
<dbReference type="AlphaFoldDB" id="A0A8K0JX20"/>
<dbReference type="InterPro" id="IPR023392">
    <property type="entry name" value="Tom20_dom_sf"/>
</dbReference>
<reference evidence="12" key="1">
    <citation type="submission" date="2013-04" db="EMBL/GenBank/DDBJ databases">
        <authorList>
            <person name="Qu J."/>
            <person name="Murali S.C."/>
            <person name="Bandaranaike D."/>
            <person name="Bellair M."/>
            <person name="Blankenburg K."/>
            <person name="Chao H."/>
            <person name="Dinh H."/>
            <person name="Doddapaneni H."/>
            <person name="Downs B."/>
            <person name="Dugan-Rocha S."/>
            <person name="Elkadiri S."/>
            <person name="Gnanaolivu R.D."/>
            <person name="Hernandez B."/>
            <person name="Javaid M."/>
            <person name="Jayaseelan J.C."/>
            <person name="Lee S."/>
            <person name="Li M."/>
            <person name="Ming W."/>
            <person name="Munidasa M."/>
            <person name="Muniz J."/>
            <person name="Nguyen L."/>
            <person name="Ongeri F."/>
            <person name="Osuji N."/>
            <person name="Pu L.-L."/>
            <person name="Puazo M."/>
            <person name="Qu C."/>
            <person name="Quiroz J."/>
            <person name="Raj R."/>
            <person name="Weissenberger G."/>
            <person name="Xin Y."/>
            <person name="Zou X."/>
            <person name="Han Y."/>
            <person name="Richards S."/>
            <person name="Worley K."/>
            <person name="Muzny D."/>
            <person name="Gibbs R."/>
        </authorList>
    </citation>
    <scope>NUCLEOTIDE SEQUENCE</scope>
    <source>
        <strain evidence="12">Sampled in the wild</strain>
    </source>
</reference>
<dbReference type="OrthoDB" id="2154253at2759"/>
<protein>
    <recommendedName>
        <fullName evidence="14">Mitochondrial import receptor subunit TOM20</fullName>
    </recommendedName>
</protein>
<dbReference type="Proteomes" id="UP000792457">
    <property type="component" value="Unassembled WGS sequence"/>
</dbReference>
<evidence type="ECO:0000256" key="2">
    <source>
        <dbReference type="ARBA" id="ARBA00005792"/>
    </source>
</evidence>
<dbReference type="GO" id="GO:0006886">
    <property type="term" value="P:intracellular protein transport"/>
    <property type="evidence" value="ECO:0007669"/>
    <property type="project" value="InterPro"/>
</dbReference>
<evidence type="ECO:0000256" key="11">
    <source>
        <dbReference type="SAM" id="Phobius"/>
    </source>
</evidence>
<dbReference type="PANTHER" id="PTHR12430">
    <property type="entry name" value="MITOCHONDRIAL IMPORT RECEPTOR SUBUNIT TOM20"/>
    <property type="match status" value="1"/>
</dbReference>
<dbReference type="Gene3D" id="1.20.960.10">
    <property type="entry name" value="Mitochondrial outer membrane translocase complex, subunit Tom20 domain"/>
    <property type="match status" value="1"/>
</dbReference>
<keyword evidence="8 10" id="KW-0496">Mitochondrion</keyword>
<dbReference type="GO" id="GO:0008320">
    <property type="term" value="F:protein transmembrane transporter activity"/>
    <property type="evidence" value="ECO:0007669"/>
    <property type="project" value="TreeGrafter"/>
</dbReference>
<evidence type="ECO:0000256" key="4">
    <source>
        <dbReference type="ARBA" id="ARBA00022692"/>
    </source>
</evidence>
<evidence type="ECO:0000256" key="9">
    <source>
        <dbReference type="ARBA" id="ARBA00023136"/>
    </source>
</evidence>
<accession>A0A8K0JX20</accession>
<dbReference type="GO" id="GO:0016031">
    <property type="term" value="P:tRNA import into mitochondrion"/>
    <property type="evidence" value="ECO:0007669"/>
    <property type="project" value="TreeGrafter"/>
</dbReference>
<keyword evidence="6" id="KW-0653">Protein transport</keyword>
<keyword evidence="13" id="KW-1185">Reference proteome</keyword>
<dbReference type="InterPro" id="IPR022422">
    <property type="entry name" value="MAS20_rcpt_metazoan"/>
</dbReference>
<evidence type="ECO:0000256" key="3">
    <source>
        <dbReference type="ARBA" id="ARBA00022448"/>
    </source>
</evidence>
<comment type="subcellular location">
    <subcellularLocation>
        <location evidence="1">Mitochondrion outer membrane</location>
        <topology evidence="1">Single-pass membrane protein</topology>
    </subcellularLocation>
</comment>
<dbReference type="SUPFAM" id="SSF47157">
    <property type="entry name" value="Mitochondrial import receptor subunit Tom20"/>
    <property type="match status" value="1"/>
</dbReference>
<sequence>MSEFAKLIKSCYDSIHNTMTVFTMKTLGVAAAFCSTVALAYVVYEKQKRHLNEKIEKESQEPSNKYGSLGIPDFKDKFSIQKYFIEEIQLGEELLNEGKDQEAVTHFIKAIVVCTQRDKFLPVIKNKISKQAYVMLLEGLAEVNVSV</sequence>
<keyword evidence="7 11" id="KW-1133">Transmembrane helix</keyword>